<dbReference type="eggNOG" id="COG0826">
    <property type="taxonomic scope" value="Bacteria"/>
</dbReference>
<gene>
    <name evidence="2" type="ORF">BN159_6764</name>
</gene>
<reference evidence="2 3" key="1">
    <citation type="journal article" date="2012" name="J. Bacteriol.">
        <title>Genome sequence of the bacterium Streptomyces davawensis JCM 4913 and heterologous production of the unique antibiotic roseoflavin.</title>
        <authorList>
            <person name="Jankowitsch F."/>
            <person name="Schwarz J."/>
            <person name="Ruckert C."/>
            <person name="Gust B."/>
            <person name="Szczepanowski R."/>
            <person name="Blom J."/>
            <person name="Pelzer S."/>
            <person name="Kalinowski J."/>
            <person name="Mack M."/>
        </authorList>
    </citation>
    <scope>NUCLEOTIDE SEQUENCE [LARGE SCALE GENOMIC DNA]</scope>
    <source>
        <strain evidence="3">DSM 101723 / JCM 4913 / KCC S-0913 / 768</strain>
    </source>
</reference>
<proteinExistence type="predicted"/>
<feature type="region of interest" description="Disordered" evidence="1">
    <location>
        <begin position="257"/>
        <end position="388"/>
    </location>
</feature>
<evidence type="ECO:0008006" key="4">
    <source>
        <dbReference type="Google" id="ProtNLM"/>
    </source>
</evidence>
<evidence type="ECO:0000256" key="1">
    <source>
        <dbReference type="SAM" id="MobiDB-lite"/>
    </source>
</evidence>
<organism evidence="2 3">
    <name type="scientific">Streptomyces davaonensis (strain DSM 101723 / JCM 4913 / KCC S-0913 / 768)</name>
    <dbReference type="NCBI Taxonomy" id="1214101"/>
    <lineage>
        <taxon>Bacteria</taxon>
        <taxon>Bacillati</taxon>
        <taxon>Actinomycetota</taxon>
        <taxon>Actinomycetes</taxon>
        <taxon>Kitasatosporales</taxon>
        <taxon>Streptomycetaceae</taxon>
        <taxon>Streptomyces</taxon>
    </lineage>
</organism>
<dbReference type="STRING" id="1214101.BN159_6764"/>
<sequence length="388" mass="41410">MAPTAFYDQTRRQLARLGLPLGDLERIPRSDRTFPDGGHFRIEVPTVNTVQAAETLLGESRRRGFTINRITETRGMYRHTAREIGTYVALGKEYGTEILMSVGPRATYDIGGGVQTPEGSRIGYRLRGQDQIVRAVEDVKRGIGLGVRGFVVYDEGLLWVLGRLRSSGELPADIHLKVSAHCGQGNPASAQMLEMLGANSFNPVRDLTLPMIAALRQAVLIPLDCHVDNPRMSGGFIRTYDAPDIVRAAAPVHLKTGNSALDGHGVSPTPPSSTTSCGRSRSSPSSSPGTIRRPARAAPAPRTSRVPSPGFPGSPGSPGRRPDPCAASTAASEANAPNPTYSTRLRRRCFRAGRTNRPAATATAGRSAPTGWPSRASTRATSLSRAAS</sequence>
<feature type="compositionally biased region" description="Low complexity" evidence="1">
    <location>
        <begin position="272"/>
        <end position="308"/>
    </location>
</feature>
<dbReference type="AlphaFoldDB" id="K4RC41"/>
<accession>K4RC41</accession>
<feature type="compositionally biased region" description="Low complexity" evidence="1">
    <location>
        <begin position="324"/>
        <end position="340"/>
    </location>
</feature>
<evidence type="ECO:0000313" key="2">
    <source>
        <dbReference type="EMBL" id="CCK31143.1"/>
    </source>
</evidence>
<evidence type="ECO:0000313" key="3">
    <source>
        <dbReference type="Proteomes" id="UP000008043"/>
    </source>
</evidence>
<dbReference type="EMBL" id="HE971709">
    <property type="protein sequence ID" value="CCK31143.1"/>
    <property type="molecule type" value="Genomic_DNA"/>
</dbReference>
<dbReference type="KEGG" id="sdv:BN159_6764"/>
<dbReference type="HOGENOM" id="CLU_711549_0_0_11"/>
<protein>
    <recommendedName>
        <fullName evidence="4">Peptidase</fullName>
    </recommendedName>
</protein>
<keyword evidence="3" id="KW-1185">Reference proteome</keyword>
<dbReference type="PATRIC" id="fig|1214101.3.peg.6852"/>
<dbReference type="Proteomes" id="UP000008043">
    <property type="component" value="Chromosome"/>
</dbReference>
<name>K4RC41_STRDJ</name>
<feature type="compositionally biased region" description="Low complexity" evidence="1">
    <location>
        <begin position="374"/>
        <end position="388"/>
    </location>
</feature>